<dbReference type="AlphaFoldDB" id="A0A2K3KEY1"/>
<protein>
    <recommendedName>
        <fullName evidence="1">Plant heme peroxidase family profile domain-containing protein</fullName>
    </recommendedName>
</protein>
<feature type="domain" description="Plant heme peroxidase family profile" evidence="1">
    <location>
        <begin position="1"/>
        <end position="28"/>
    </location>
</feature>
<organism evidence="2 3">
    <name type="scientific">Trifolium pratense</name>
    <name type="common">Red clover</name>
    <dbReference type="NCBI Taxonomy" id="57577"/>
    <lineage>
        <taxon>Eukaryota</taxon>
        <taxon>Viridiplantae</taxon>
        <taxon>Streptophyta</taxon>
        <taxon>Embryophyta</taxon>
        <taxon>Tracheophyta</taxon>
        <taxon>Spermatophyta</taxon>
        <taxon>Magnoliopsida</taxon>
        <taxon>eudicotyledons</taxon>
        <taxon>Gunneridae</taxon>
        <taxon>Pentapetalae</taxon>
        <taxon>rosids</taxon>
        <taxon>fabids</taxon>
        <taxon>Fabales</taxon>
        <taxon>Fabaceae</taxon>
        <taxon>Papilionoideae</taxon>
        <taxon>50 kb inversion clade</taxon>
        <taxon>NPAAA clade</taxon>
        <taxon>Hologalegina</taxon>
        <taxon>IRL clade</taxon>
        <taxon>Trifolieae</taxon>
        <taxon>Trifolium</taxon>
    </lineage>
</organism>
<dbReference type="Gene3D" id="1.10.520.10">
    <property type="match status" value="1"/>
</dbReference>
<dbReference type="EMBL" id="ASHM01170991">
    <property type="protein sequence ID" value="PNX64832.1"/>
    <property type="molecule type" value="Genomic_DNA"/>
</dbReference>
<dbReference type="SUPFAM" id="SSF48113">
    <property type="entry name" value="Heme-dependent peroxidases"/>
    <property type="match status" value="1"/>
</dbReference>
<reference evidence="2 3" key="2">
    <citation type="journal article" date="2017" name="Front. Plant Sci.">
        <title>Gene Classification and Mining of Molecular Markers Useful in Red Clover (Trifolium pratense) Breeding.</title>
        <authorList>
            <person name="Istvanek J."/>
            <person name="Dluhosova J."/>
            <person name="Dluhos P."/>
            <person name="Patkova L."/>
            <person name="Nedelnik J."/>
            <person name="Repkova J."/>
        </authorList>
    </citation>
    <scope>NUCLEOTIDE SEQUENCE [LARGE SCALE GENOMIC DNA]</scope>
    <source>
        <strain evidence="3">cv. Tatra</strain>
        <tissue evidence="2">Young leaves</tissue>
    </source>
</reference>
<sequence>AICPGVVSCADILGLAARYAVDLVLKQS</sequence>
<feature type="non-terminal residue" evidence="2">
    <location>
        <position position="1"/>
    </location>
</feature>
<dbReference type="PROSITE" id="PS50873">
    <property type="entry name" value="PEROXIDASE_4"/>
    <property type="match status" value="1"/>
</dbReference>
<name>A0A2K3KEY1_TRIPR</name>
<evidence type="ECO:0000313" key="3">
    <source>
        <dbReference type="Proteomes" id="UP000236291"/>
    </source>
</evidence>
<dbReference type="InterPro" id="IPR002016">
    <property type="entry name" value="Haem_peroxidase"/>
</dbReference>
<reference evidence="2 3" key="1">
    <citation type="journal article" date="2014" name="Am. J. Bot.">
        <title>Genome assembly and annotation for red clover (Trifolium pratense; Fabaceae).</title>
        <authorList>
            <person name="Istvanek J."/>
            <person name="Jaros M."/>
            <person name="Krenek A."/>
            <person name="Repkova J."/>
        </authorList>
    </citation>
    <scope>NUCLEOTIDE SEQUENCE [LARGE SCALE GENOMIC DNA]</scope>
    <source>
        <strain evidence="3">cv. Tatra</strain>
        <tissue evidence="2">Young leaves</tissue>
    </source>
</reference>
<dbReference type="Proteomes" id="UP000236291">
    <property type="component" value="Unassembled WGS sequence"/>
</dbReference>
<gene>
    <name evidence="2" type="ORF">L195_g062306</name>
</gene>
<dbReference type="GO" id="GO:0020037">
    <property type="term" value="F:heme binding"/>
    <property type="evidence" value="ECO:0007669"/>
    <property type="project" value="InterPro"/>
</dbReference>
<dbReference type="GO" id="GO:0004601">
    <property type="term" value="F:peroxidase activity"/>
    <property type="evidence" value="ECO:0007669"/>
    <property type="project" value="InterPro"/>
</dbReference>
<accession>A0A2K3KEY1</accession>
<dbReference type="InterPro" id="IPR010255">
    <property type="entry name" value="Haem_peroxidase_sf"/>
</dbReference>
<evidence type="ECO:0000313" key="2">
    <source>
        <dbReference type="EMBL" id="PNX64832.1"/>
    </source>
</evidence>
<proteinExistence type="predicted"/>
<evidence type="ECO:0000259" key="1">
    <source>
        <dbReference type="PROSITE" id="PS50873"/>
    </source>
</evidence>
<dbReference type="GO" id="GO:0006979">
    <property type="term" value="P:response to oxidative stress"/>
    <property type="evidence" value="ECO:0007669"/>
    <property type="project" value="InterPro"/>
</dbReference>
<comment type="caution">
    <text evidence="2">The sequence shown here is derived from an EMBL/GenBank/DDBJ whole genome shotgun (WGS) entry which is preliminary data.</text>
</comment>